<keyword evidence="2" id="KW-0456">Lyase</keyword>
<dbReference type="AlphaFoldDB" id="A0A4R3Z7D3"/>
<dbReference type="RefSeq" id="WP_066447766.1">
    <property type="nucleotide sequence ID" value="NZ_JANKBF010000001.1"/>
</dbReference>
<dbReference type="SUPFAM" id="SSF54593">
    <property type="entry name" value="Glyoxalase/Bleomycin resistance protein/Dihydroxybiphenyl dioxygenase"/>
    <property type="match status" value="1"/>
</dbReference>
<evidence type="ECO:0000313" key="3">
    <source>
        <dbReference type="Proteomes" id="UP000295515"/>
    </source>
</evidence>
<dbReference type="Proteomes" id="UP000295515">
    <property type="component" value="Unassembled WGS sequence"/>
</dbReference>
<dbReference type="InterPro" id="IPR037523">
    <property type="entry name" value="VOC_core"/>
</dbReference>
<keyword evidence="2" id="KW-0223">Dioxygenase</keyword>
<evidence type="ECO:0000313" key="2">
    <source>
        <dbReference type="EMBL" id="TCW01749.1"/>
    </source>
</evidence>
<dbReference type="Pfam" id="PF12681">
    <property type="entry name" value="Glyoxalase_2"/>
    <property type="match status" value="1"/>
</dbReference>
<keyword evidence="3" id="KW-1185">Reference proteome</keyword>
<dbReference type="GeneID" id="98914685"/>
<dbReference type="InterPro" id="IPR025870">
    <property type="entry name" value="Glyoxalase-like_dom"/>
</dbReference>
<organism evidence="2 3">
    <name type="scientific">Longibaculum muris</name>
    <dbReference type="NCBI Taxonomy" id="1796628"/>
    <lineage>
        <taxon>Bacteria</taxon>
        <taxon>Bacillati</taxon>
        <taxon>Bacillota</taxon>
        <taxon>Erysipelotrichia</taxon>
        <taxon>Erysipelotrichales</taxon>
        <taxon>Coprobacillaceae</taxon>
        <taxon>Longibaculum</taxon>
    </lineage>
</organism>
<feature type="domain" description="VOC" evidence="1">
    <location>
        <begin position="2"/>
        <end position="121"/>
    </location>
</feature>
<dbReference type="PROSITE" id="PS51819">
    <property type="entry name" value="VOC"/>
    <property type="match status" value="1"/>
</dbReference>
<name>A0A4R3Z7D3_9FIRM</name>
<dbReference type="Gene3D" id="3.10.180.10">
    <property type="entry name" value="2,3-Dihydroxybiphenyl 1,2-Dioxygenase, domain 1"/>
    <property type="match status" value="1"/>
</dbReference>
<protein>
    <submittedName>
        <fullName evidence="2">Catechol 2,3-dioxygenase-like lactoylglutathione lyase family enzyme</fullName>
    </submittedName>
</protein>
<evidence type="ECO:0000259" key="1">
    <source>
        <dbReference type="PROSITE" id="PS51819"/>
    </source>
</evidence>
<dbReference type="InterPro" id="IPR029068">
    <property type="entry name" value="Glyas_Bleomycin-R_OHBP_Dase"/>
</dbReference>
<dbReference type="GO" id="GO:0016829">
    <property type="term" value="F:lyase activity"/>
    <property type="evidence" value="ECO:0007669"/>
    <property type="project" value="UniProtKB-KW"/>
</dbReference>
<accession>A0A4R3Z7D3</accession>
<comment type="caution">
    <text evidence="2">The sequence shown here is derived from an EMBL/GenBank/DDBJ whole genome shotgun (WGS) entry which is preliminary data.</text>
</comment>
<gene>
    <name evidence="2" type="ORF">EDD60_103209</name>
</gene>
<dbReference type="EMBL" id="SMCQ01000003">
    <property type="protein sequence ID" value="TCW01749.1"/>
    <property type="molecule type" value="Genomic_DNA"/>
</dbReference>
<sequence length="155" mass="18217">MKYSGSMFVVDNRERTIQFYKEILGLRVTVDFGANFTMTGGISFQTRESWIEFINCDSQDIHYRGRDAEIYFETEDLDGFLTLLHSRDDIEYVHPLKTHDWGQRGIRFYDPDYHIIEVSETLTQVCRRFQAQGKSVEEISAITMLSPKVINRMLK</sequence>
<keyword evidence="2" id="KW-0560">Oxidoreductase</keyword>
<reference evidence="2 3" key="1">
    <citation type="submission" date="2019-03" db="EMBL/GenBank/DDBJ databases">
        <title>Genomic Encyclopedia of Type Strains, Phase IV (KMG-IV): sequencing the most valuable type-strain genomes for metagenomic binning, comparative biology and taxonomic classification.</title>
        <authorList>
            <person name="Goeker M."/>
        </authorList>
    </citation>
    <scope>NUCLEOTIDE SEQUENCE [LARGE SCALE GENOMIC DNA]</scope>
    <source>
        <strain evidence="2 3">DSM 29487</strain>
    </source>
</reference>
<dbReference type="GO" id="GO:0051213">
    <property type="term" value="F:dioxygenase activity"/>
    <property type="evidence" value="ECO:0007669"/>
    <property type="project" value="UniProtKB-KW"/>
</dbReference>
<proteinExistence type="predicted"/>